<feature type="domain" description="Beta-lactamase-related" evidence="4">
    <location>
        <begin position="33"/>
        <end position="340"/>
    </location>
</feature>
<keyword evidence="6" id="KW-1185">Reference proteome</keyword>
<dbReference type="InterPro" id="IPR050491">
    <property type="entry name" value="AmpC-like"/>
</dbReference>
<dbReference type="Proteomes" id="UP001549110">
    <property type="component" value="Unassembled WGS sequence"/>
</dbReference>
<dbReference type="InterPro" id="IPR012338">
    <property type="entry name" value="Beta-lactam/transpept-like"/>
</dbReference>
<evidence type="ECO:0000313" key="5">
    <source>
        <dbReference type="EMBL" id="MET3524941.1"/>
    </source>
</evidence>
<organism evidence="5 6">
    <name type="scientific">Phenylobacterium koreense</name>
    <dbReference type="NCBI Taxonomy" id="266125"/>
    <lineage>
        <taxon>Bacteria</taxon>
        <taxon>Pseudomonadati</taxon>
        <taxon>Pseudomonadota</taxon>
        <taxon>Alphaproteobacteria</taxon>
        <taxon>Caulobacterales</taxon>
        <taxon>Caulobacteraceae</taxon>
        <taxon>Phenylobacterium</taxon>
    </lineage>
</organism>
<dbReference type="PANTHER" id="PTHR46825">
    <property type="entry name" value="D-ALANYL-D-ALANINE-CARBOXYPEPTIDASE/ENDOPEPTIDASE AMPH"/>
    <property type="match status" value="1"/>
</dbReference>
<keyword evidence="2" id="KW-0472">Membrane</keyword>
<dbReference type="InterPro" id="IPR001466">
    <property type="entry name" value="Beta-lactam-related"/>
</dbReference>
<evidence type="ECO:0000256" key="3">
    <source>
        <dbReference type="SAM" id="SignalP"/>
    </source>
</evidence>
<dbReference type="EMBL" id="JBEPLU010000001">
    <property type="protein sequence ID" value="MET3524941.1"/>
    <property type="molecule type" value="Genomic_DNA"/>
</dbReference>
<dbReference type="SUPFAM" id="SSF56601">
    <property type="entry name" value="beta-lactamase/transpeptidase-like"/>
    <property type="match status" value="1"/>
</dbReference>
<evidence type="ECO:0000313" key="6">
    <source>
        <dbReference type="Proteomes" id="UP001549110"/>
    </source>
</evidence>
<dbReference type="Gene3D" id="3.40.710.10">
    <property type="entry name" value="DD-peptidase/beta-lactamase superfamily"/>
    <property type="match status" value="1"/>
</dbReference>
<sequence>MKALAAAVAVLAVYPGHAAAATCPAADFQPKAQALIEDFTAQRAFNGSLLLAIDGAPVLRQGVGAANLEWNAPNGPKTKFRLGSITKQFTAAAILQLAQQGKLSIDDPISKYYTDAPPSWSKVTLKHLLTHTSGIPPYTGLAGFERISRQPQTPADLVKLVQDRPLDFEPGERFEYDNTGYVLLGYVIEKVSGQSYADYLRSHIFEPLGMADTGYDDGAAVLAGRAAGYAPRDGGWINAPFVDMSTPFAAGALYSTIDDLLIWDRALDTDKLLTAASRQAMFANYGHGYGFGWRVDRAWDQLRLGHGGAINGFSTVIQRYPDAHLAVVALGNIQTAQSVRLAESLAALCLGKPPYPQQVSVSADLLDRYAGVYRVTPAAFFYVERDGDRLRTRVTGQDAVSFYASGQHSFFSKTVAAALDFQAAGGAPASAVILHQGGRDQTFPRVDASLARAGEAAVTRKNPAAAPGSEAALRRVLAELRAGKPDYARMGEGLARTTRDQAPRIQAMLEGLGDLQVLEFTGVGPAGADIYQAVFANGKLEARLILDPGGKLETLFLRPSL</sequence>
<dbReference type="PANTHER" id="PTHR46825:SF11">
    <property type="entry name" value="PENICILLIN-BINDING PROTEIN 4"/>
    <property type="match status" value="1"/>
</dbReference>
<feature type="chain" id="PRO_5046277983" evidence="3">
    <location>
        <begin position="21"/>
        <end position="561"/>
    </location>
</feature>
<proteinExistence type="predicted"/>
<reference evidence="5 6" key="1">
    <citation type="submission" date="2024-06" db="EMBL/GenBank/DDBJ databases">
        <title>Genomic Encyclopedia of Type Strains, Phase IV (KMG-IV): sequencing the most valuable type-strain genomes for metagenomic binning, comparative biology and taxonomic classification.</title>
        <authorList>
            <person name="Goeker M."/>
        </authorList>
    </citation>
    <scope>NUCLEOTIDE SEQUENCE [LARGE SCALE GENOMIC DNA]</scope>
    <source>
        <strain evidence="5 6">DSM 17809</strain>
    </source>
</reference>
<feature type="signal peptide" evidence="3">
    <location>
        <begin position="1"/>
        <end position="20"/>
    </location>
</feature>
<evidence type="ECO:0000256" key="1">
    <source>
        <dbReference type="ARBA" id="ARBA00004370"/>
    </source>
</evidence>
<evidence type="ECO:0000259" key="4">
    <source>
        <dbReference type="Pfam" id="PF00144"/>
    </source>
</evidence>
<gene>
    <name evidence="5" type="ORF">ABID41_000036</name>
</gene>
<protein>
    <submittedName>
        <fullName evidence="5">CubicO group peptidase (Beta-lactamase class C family)</fullName>
    </submittedName>
</protein>
<keyword evidence="3" id="KW-0732">Signal</keyword>
<accession>A0ABV2ED35</accession>
<comment type="subcellular location">
    <subcellularLocation>
        <location evidence="1">Membrane</location>
    </subcellularLocation>
</comment>
<name>A0ABV2ED35_9CAUL</name>
<evidence type="ECO:0000256" key="2">
    <source>
        <dbReference type="ARBA" id="ARBA00023136"/>
    </source>
</evidence>
<dbReference type="Pfam" id="PF00144">
    <property type="entry name" value="Beta-lactamase"/>
    <property type="match status" value="1"/>
</dbReference>
<dbReference type="RefSeq" id="WP_331932886.1">
    <property type="nucleotide sequence ID" value="NZ_JBEPLU010000001.1"/>
</dbReference>
<comment type="caution">
    <text evidence="5">The sequence shown here is derived from an EMBL/GenBank/DDBJ whole genome shotgun (WGS) entry which is preliminary data.</text>
</comment>